<dbReference type="EMBL" id="AZBU02000011">
    <property type="protein sequence ID" value="TKR61824.1"/>
    <property type="molecule type" value="Genomic_DNA"/>
</dbReference>
<accession>A0A4U5LZN6</accession>
<dbReference type="Proteomes" id="UP000298663">
    <property type="component" value="Unassembled WGS sequence"/>
</dbReference>
<dbReference type="AlphaFoldDB" id="A0A4U5LZN6"/>
<sequence>MDQAPYDFVENVLSYLKMGKVHPLQTHNLRGWWGRPKLRQFDRLQAEYWLGNDDPHEVINIFFTKSGNEDNNIYPTPTKRLALFECHITGPQLHSMDGENNYLASLAGKSRFTTDLSLLDITYSPEMNVVSYLSLLSSPLSSLQLWNVKGYEKPLEDLLKRQLEYSYVTKVAIHNSDVSEATLDLICSLIDSGTLNKVQISGTETPETFSVDQIRKIVDLWLNESLNLKKITFNKGTIWSNQRFGDIIEDLGLKAYEKKVFELESQRQFTVCYYTSLIHLIF</sequence>
<comment type="caution">
    <text evidence="1">The sequence shown here is derived from an EMBL/GenBank/DDBJ whole genome shotgun (WGS) entry which is preliminary data.</text>
</comment>
<keyword evidence="2" id="KW-1185">Reference proteome</keyword>
<protein>
    <submittedName>
        <fullName evidence="1">Uncharacterized protein</fullName>
    </submittedName>
</protein>
<reference evidence="1 2" key="2">
    <citation type="journal article" date="2019" name="G3 (Bethesda)">
        <title>Hybrid Assembly of the Genome of the Entomopathogenic Nematode Steinernema carpocapsae Identifies the X-Chromosome.</title>
        <authorList>
            <person name="Serra L."/>
            <person name="Macchietto M."/>
            <person name="Macias-Munoz A."/>
            <person name="McGill C.J."/>
            <person name="Rodriguez I.M."/>
            <person name="Rodriguez B."/>
            <person name="Murad R."/>
            <person name="Mortazavi A."/>
        </authorList>
    </citation>
    <scope>NUCLEOTIDE SEQUENCE [LARGE SCALE GENOMIC DNA]</scope>
    <source>
        <strain evidence="1 2">ALL</strain>
    </source>
</reference>
<gene>
    <name evidence="1" type="ORF">L596_028879</name>
</gene>
<organism evidence="1 2">
    <name type="scientific">Steinernema carpocapsae</name>
    <name type="common">Entomopathogenic nematode</name>
    <dbReference type="NCBI Taxonomy" id="34508"/>
    <lineage>
        <taxon>Eukaryota</taxon>
        <taxon>Metazoa</taxon>
        <taxon>Ecdysozoa</taxon>
        <taxon>Nematoda</taxon>
        <taxon>Chromadorea</taxon>
        <taxon>Rhabditida</taxon>
        <taxon>Tylenchina</taxon>
        <taxon>Panagrolaimomorpha</taxon>
        <taxon>Strongyloidoidea</taxon>
        <taxon>Steinernematidae</taxon>
        <taxon>Steinernema</taxon>
    </lineage>
</organism>
<evidence type="ECO:0000313" key="2">
    <source>
        <dbReference type="Proteomes" id="UP000298663"/>
    </source>
</evidence>
<name>A0A4U5LZN6_STECR</name>
<evidence type="ECO:0000313" key="1">
    <source>
        <dbReference type="EMBL" id="TKR61824.1"/>
    </source>
</evidence>
<proteinExistence type="predicted"/>
<reference evidence="1 2" key="1">
    <citation type="journal article" date="2015" name="Genome Biol.">
        <title>Comparative genomics of Steinernema reveals deeply conserved gene regulatory networks.</title>
        <authorList>
            <person name="Dillman A.R."/>
            <person name="Macchietto M."/>
            <person name="Porter C.F."/>
            <person name="Rogers A."/>
            <person name="Williams B."/>
            <person name="Antoshechkin I."/>
            <person name="Lee M.M."/>
            <person name="Goodwin Z."/>
            <person name="Lu X."/>
            <person name="Lewis E.E."/>
            <person name="Goodrich-Blair H."/>
            <person name="Stock S.P."/>
            <person name="Adams B.J."/>
            <person name="Sternberg P.W."/>
            <person name="Mortazavi A."/>
        </authorList>
    </citation>
    <scope>NUCLEOTIDE SEQUENCE [LARGE SCALE GENOMIC DNA]</scope>
    <source>
        <strain evidence="1 2">ALL</strain>
    </source>
</reference>